<feature type="domain" description="S1-like" evidence="6">
    <location>
        <begin position="1"/>
        <end position="72"/>
    </location>
</feature>
<keyword evidence="4" id="KW-0963">Cytoplasm</keyword>
<keyword evidence="4" id="KW-0699">rRNA-binding</keyword>
<sequence>MAKEEMLEFNGTIVELLPNATFRVKLENDHEIVAHTAGKMRKNRIRVLTGDKVLVEMTPYDLTKGRITYRFK</sequence>
<evidence type="ECO:0000256" key="5">
    <source>
        <dbReference type="NCBIfam" id="TIGR00008"/>
    </source>
</evidence>
<accession>A0ABW1SF28</accession>
<evidence type="ECO:0000256" key="2">
    <source>
        <dbReference type="ARBA" id="ARBA00022540"/>
    </source>
</evidence>
<protein>
    <recommendedName>
        <fullName evidence="4 5">Translation initiation factor IF-1</fullName>
    </recommendedName>
</protein>
<comment type="subunit">
    <text evidence="4">Component of the 30S ribosomal translation pre-initiation complex which assembles on the 30S ribosome in the order IF-2 and IF-3, IF-1 and N-formylmethionyl-tRNA(fMet); mRNA recruitment can occur at any time during PIC assembly.</text>
</comment>
<dbReference type="GO" id="GO:0003743">
    <property type="term" value="F:translation initiation factor activity"/>
    <property type="evidence" value="ECO:0007669"/>
    <property type="project" value="UniProtKB-KW"/>
</dbReference>
<evidence type="ECO:0000256" key="3">
    <source>
        <dbReference type="ARBA" id="ARBA00022917"/>
    </source>
</evidence>
<reference evidence="8" key="1">
    <citation type="journal article" date="2019" name="Int. J. Syst. Evol. Microbiol.">
        <title>The Global Catalogue of Microorganisms (GCM) 10K type strain sequencing project: providing services to taxonomists for standard genome sequencing and annotation.</title>
        <authorList>
            <consortium name="The Broad Institute Genomics Platform"/>
            <consortium name="The Broad Institute Genome Sequencing Center for Infectious Disease"/>
            <person name="Wu L."/>
            <person name="Ma J."/>
        </authorList>
    </citation>
    <scope>NUCLEOTIDE SEQUENCE [LARGE SCALE GENOMIC DNA]</scope>
    <source>
        <strain evidence="8">CGMCC-1.15741</strain>
    </source>
</reference>
<dbReference type="Pfam" id="PF01176">
    <property type="entry name" value="eIF-1a"/>
    <property type="match status" value="1"/>
</dbReference>
<dbReference type="Proteomes" id="UP001596303">
    <property type="component" value="Unassembled WGS sequence"/>
</dbReference>
<comment type="function">
    <text evidence="4">One of the essential components for the initiation of protein synthesis. Stabilizes the binding of IF-2 and IF-3 on the 30S subunit to which N-formylmethionyl-tRNA(fMet) subsequently binds. Helps modulate mRNA selection, yielding the 30S pre-initiation complex (PIC). Upon addition of the 50S ribosomal subunit IF-1, IF-2 and IF-3 are released leaving the mature 70S translation initiation complex.</text>
</comment>
<evidence type="ECO:0000313" key="7">
    <source>
        <dbReference type="EMBL" id="MFC6200162.1"/>
    </source>
</evidence>
<dbReference type="PANTHER" id="PTHR33370">
    <property type="entry name" value="TRANSLATION INITIATION FACTOR IF-1, CHLOROPLASTIC"/>
    <property type="match status" value="1"/>
</dbReference>
<organism evidence="7 8">
    <name type="scientific">Ponticaulis profundi</name>
    <dbReference type="NCBI Taxonomy" id="2665222"/>
    <lineage>
        <taxon>Bacteria</taxon>
        <taxon>Pseudomonadati</taxon>
        <taxon>Pseudomonadota</taxon>
        <taxon>Alphaproteobacteria</taxon>
        <taxon>Hyphomonadales</taxon>
        <taxon>Hyphomonadaceae</taxon>
        <taxon>Ponticaulis</taxon>
    </lineage>
</organism>
<evidence type="ECO:0000256" key="1">
    <source>
        <dbReference type="ARBA" id="ARBA00010939"/>
    </source>
</evidence>
<comment type="caution">
    <text evidence="7">The sequence shown here is derived from an EMBL/GenBank/DDBJ whole genome shotgun (WGS) entry which is preliminary data.</text>
</comment>
<evidence type="ECO:0000313" key="8">
    <source>
        <dbReference type="Proteomes" id="UP001596303"/>
    </source>
</evidence>
<keyword evidence="2 4" id="KW-0396">Initiation factor</keyword>
<dbReference type="InterPro" id="IPR012340">
    <property type="entry name" value="NA-bd_OB-fold"/>
</dbReference>
<evidence type="ECO:0000256" key="4">
    <source>
        <dbReference type="HAMAP-Rule" id="MF_00075"/>
    </source>
</evidence>
<dbReference type="HAMAP" id="MF_00075">
    <property type="entry name" value="IF_1"/>
    <property type="match status" value="1"/>
</dbReference>
<dbReference type="EMBL" id="JBHSSW010000066">
    <property type="protein sequence ID" value="MFC6200162.1"/>
    <property type="molecule type" value="Genomic_DNA"/>
</dbReference>
<dbReference type="NCBIfam" id="TIGR00008">
    <property type="entry name" value="infA"/>
    <property type="match status" value="1"/>
</dbReference>
<evidence type="ECO:0000259" key="6">
    <source>
        <dbReference type="PROSITE" id="PS50832"/>
    </source>
</evidence>
<name>A0ABW1SF28_9PROT</name>
<gene>
    <name evidence="4 7" type="primary">infA</name>
    <name evidence="7" type="ORF">ACFQDM_18970</name>
</gene>
<keyword evidence="4" id="KW-0694">RNA-binding</keyword>
<comment type="similarity">
    <text evidence="1 4">Belongs to the IF-1 family.</text>
</comment>
<keyword evidence="8" id="KW-1185">Reference proteome</keyword>
<dbReference type="RefSeq" id="WP_377382192.1">
    <property type="nucleotide sequence ID" value="NZ_JBHSSW010000066.1"/>
</dbReference>
<proteinExistence type="inferred from homology"/>
<dbReference type="PROSITE" id="PS50832">
    <property type="entry name" value="S1_IF1_TYPE"/>
    <property type="match status" value="1"/>
</dbReference>
<comment type="subcellular location">
    <subcellularLocation>
        <location evidence="4">Cytoplasm</location>
    </subcellularLocation>
</comment>
<dbReference type="Gene3D" id="2.40.50.140">
    <property type="entry name" value="Nucleic acid-binding proteins"/>
    <property type="match status" value="1"/>
</dbReference>
<dbReference type="CDD" id="cd04451">
    <property type="entry name" value="S1_IF1"/>
    <property type="match status" value="1"/>
</dbReference>
<dbReference type="PANTHER" id="PTHR33370:SF1">
    <property type="entry name" value="TRANSLATION INITIATION FACTOR IF-1, CHLOROPLASTIC"/>
    <property type="match status" value="1"/>
</dbReference>
<dbReference type="SUPFAM" id="SSF50249">
    <property type="entry name" value="Nucleic acid-binding proteins"/>
    <property type="match status" value="1"/>
</dbReference>
<dbReference type="InterPro" id="IPR004368">
    <property type="entry name" value="TIF_IF1"/>
</dbReference>
<dbReference type="InterPro" id="IPR006196">
    <property type="entry name" value="RNA-binding_domain_S1_IF1"/>
</dbReference>
<keyword evidence="3 4" id="KW-0648">Protein biosynthesis</keyword>